<evidence type="ECO:0000256" key="3">
    <source>
        <dbReference type="ARBA" id="ARBA00022801"/>
    </source>
</evidence>
<keyword evidence="4 12" id="KW-0347">Helicase</keyword>
<dbReference type="PANTHER" id="PTHR11274">
    <property type="entry name" value="RAD25/XP-B DNA REPAIR HELICASE"/>
    <property type="match status" value="1"/>
</dbReference>
<evidence type="ECO:0000256" key="5">
    <source>
        <dbReference type="ARBA" id="ARBA00022840"/>
    </source>
</evidence>
<dbReference type="GO" id="GO:0005524">
    <property type="term" value="F:ATP binding"/>
    <property type="evidence" value="ECO:0007669"/>
    <property type="project" value="UniProtKB-KW"/>
</dbReference>
<evidence type="ECO:0000313" key="12">
    <source>
        <dbReference type="EMBL" id="GHO45429.1"/>
    </source>
</evidence>
<keyword evidence="3" id="KW-0378">Hydrolase</keyword>
<dbReference type="Gene3D" id="3.40.50.300">
    <property type="entry name" value="P-loop containing nucleotide triphosphate hydrolases"/>
    <property type="match status" value="2"/>
</dbReference>
<dbReference type="SMART" id="SM00490">
    <property type="entry name" value="HELICc"/>
    <property type="match status" value="1"/>
</dbReference>
<dbReference type="Pfam" id="PF16203">
    <property type="entry name" value="ERCC3_RAD25_C"/>
    <property type="match status" value="1"/>
</dbReference>
<dbReference type="PROSITE" id="PS51192">
    <property type="entry name" value="HELICASE_ATP_BIND_1"/>
    <property type="match status" value="1"/>
</dbReference>
<dbReference type="NCBIfam" id="NF045503">
    <property type="entry name" value="repair_heli_XPB"/>
    <property type="match status" value="1"/>
</dbReference>
<name>A0A8J3I661_9CHLR</name>
<dbReference type="RefSeq" id="WP_220194760.1">
    <property type="nucleotide sequence ID" value="NZ_BNJF01000001.1"/>
</dbReference>
<sequence>MNPSNPLIVQSDRSILLEVEHPLHAEARDALSRFAELEKSPEHIHTYRISPLSLWNAAAGGIYAQHILELLERYSKYPIPPNMVSDIHDYIGRYGRLKLIREEERLLLVSDDHLLITQILRNRHAQPYLIRPLNAHALEVDANRRGHIKQALIHIGFPAEDLAGYTEGSPLPFALHQQEEGDNQGFTPRSYQRAAASAFYAGGAPGGGSGVVVLPCGAGKTIVGLVTMADIQRATLILTPNTVAVRQWINELRTKTTIPPEMIGEYTGERKDIAPVTVSTYQMLTYRRTGNSSQMGDSSTAEAVEEEYPHFSLLTSYDWGLIIYDEVHLLPAPVFRVTAEIQARRRLGLTATLVREDGREADVFSLIGPKKYDVPWRELERQGWIATAECHEIRVSLDEHDQLTYAMAETREKYRIAAENPVKSRIAHALIERHKDDQVLIIGQYIDQLKALSEQFQAPLLTGRTSNTQREKLYEQFRRGELKLLVVSKVANFAIDLPDANVAIQVSGTFGSRQEEAQRLGRILRPKRDGGTAYFYTLVTRDTRDQDFSANRQLFLTEQGYQYSIEDAETLLSSSPERPPEHSLGNQ</sequence>
<keyword evidence="6" id="KW-0413">Isomerase</keyword>
<dbReference type="GO" id="GO:0043138">
    <property type="term" value="F:3'-5' DNA helicase activity"/>
    <property type="evidence" value="ECO:0007669"/>
    <property type="project" value="UniProtKB-EC"/>
</dbReference>
<gene>
    <name evidence="12" type="ORF">KSX_35920</name>
</gene>
<dbReference type="GO" id="GO:0003677">
    <property type="term" value="F:DNA binding"/>
    <property type="evidence" value="ECO:0007669"/>
    <property type="project" value="InterPro"/>
</dbReference>
<accession>A0A8J3I661</accession>
<dbReference type="SMART" id="SM00487">
    <property type="entry name" value="DEXDc"/>
    <property type="match status" value="1"/>
</dbReference>
<dbReference type="InterPro" id="IPR001650">
    <property type="entry name" value="Helicase_C-like"/>
</dbReference>
<feature type="domain" description="Helicase C-terminal" evidence="11">
    <location>
        <begin position="402"/>
        <end position="573"/>
    </location>
</feature>
<evidence type="ECO:0000256" key="2">
    <source>
        <dbReference type="ARBA" id="ARBA00022741"/>
    </source>
</evidence>
<evidence type="ECO:0000256" key="6">
    <source>
        <dbReference type="ARBA" id="ARBA00023235"/>
    </source>
</evidence>
<protein>
    <recommendedName>
        <fullName evidence="8">DNA 3'-5' helicase</fullName>
        <ecNumber evidence="8">5.6.2.4</ecNumber>
    </recommendedName>
</protein>
<evidence type="ECO:0000256" key="9">
    <source>
        <dbReference type="ARBA" id="ARBA00048988"/>
    </source>
</evidence>
<comment type="catalytic activity">
    <reaction evidence="9">
        <text>ATP + H2O = ADP + phosphate + H(+)</text>
        <dbReference type="Rhea" id="RHEA:13065"/>
        <dbReference type="ChEBI" id="CHEBI:15377"/>
        <dbReference type="ChEBI" id="CHEBI:15378"/>
        <dbReference type="ChEBI" id="CHEBI:30616"/>
        <dbReference type="ChEBI" id="CHEBI:43474"/>
        <dbReference type="ChEBI" id="CHEBI:456216"/>
        <dbReference type="EC" id="5.6.2.4"/>
    </reaction>
</comment>
<dbReference type="InterPro" id="IPR032438">
    <property type="entry name" value="ERCC3_RAD25_C"/>
</dbReference>
<dbReference type="InterPro" id="IPR006935">
    <property type="entry name" value="Helicase/UvrB_N"/>
</dbReference>
<dbReference type="GO" id="GO:0016787">
    <property type="term" value="F:hydrolase activity"/>
    <property type="evidence" value="ECO:0007669"/>
    <property type="project" value="UniProtKB-KW"/>
</dbReference>
<keyword evidence="13" id="KW-1185">Reference proteome</keyword>
<comment type="catalytic activity">
    <reaction evidence="7">
        <text>Couples ATP hydrolysis with the unwinding of duplex DNA by translocating in the 3'-5' direction.</text>
        <dbReference type="EC" id="5.6.2.4"/>
    </reaction>
</comment>
<proteinExistence type="inferred from homology"/>
<evidence type="ECO:0000256" key="8">
    <source>
        <dbReference type="ARBA" id="ARBA00034808"/>
    </source>
</evidence>
<evidence type="ECO:0000259" key="10">
    <source>
        <dbReference type="PROSITE" id="PS51192"/>
    </source>
</evidence>
<dbReference type="InterPro" id="IPR032830">
    <property type="entry name" value="XPB/Ssl2_N"/>
</dbReference>
<evidence type="ECO:0000256" key="4">
    <source>
        <dbReference type="ARBA" id="ARBA00022806"/>
    </source>
</evidence>
<evidence type="ECO:0000313" key="13">
    <source>
        <dbReference type="Proteomes" id="UP000612362"/>
    </source>
</evidence>
<dbReference type="Pfam" id="PF13625">
    <property type="entry name" value="Helicase_C_3"/>
    <property type="match status" value="1"/>
</dbReference>
<dbReference type="Proteomes" id="UP000612362">
    <property type="component" value="Unassembled WGS sequence"/>
</dbReference>
<dbReference type="Pfam" id="PF04851">
    <property type="entry name" value="ResIII"/>
    <property type="match status" value="1"/>
</dbReference>
<dbReference type="CDD" id="cd18789">
    <property type="entry name" value="SF2_C_XPB"/>
    <property type="match status" value="1"/>
</dbReference>
<keyword evidence="5" id="KW-0067">ATP-binding</keyword>
<evidence type="ECO:0000259" key="11">
    <source>
        <dbReference type="PROSITE" id="PS51194"/>
    </source>
</evidence>
<comment type="caution">
    <text evidence="12">The sequence shown here is derived from an EMBL/GenBank/DDBJ whole genome shotgun (WGS) entry which is preliminary data.</text>
</comment>
<feature type="domain" description="Helicase ATP-binding" evidence="10">
    <location>
        <begin position="201"/>
        <end position="371"/>
    </location>
</feature>
<dbReference type="PANTHER" id="PTHR11274:SF0">
    <property type="entry name" value="GENERAL TRANSCRIPTION AND DNA REPAIR FACTOR IIH HELICASE SUBUNIT XPB"/>
    <property type="match status" value="1"/>
</dbReference>
<reference evidence="12" key="1">
    <citation type="submission" date="2020-10" db="EMBL/GenBank/DDBJ databases">
        <title>Taxonomic study of unclassified bacteria belonging to the class Ktedonobacteria.</title>
        <authorList>
            <person name="Yabe S."/>
            <person name="Wang C.M."/>
            <person name="Zheng Y."/>
            <person name="Sakai Y."/>
            <person name="Cavaletti L."/>
            <person name="Monciardini P."/>
            <person name="Donadio S."/>
        </authorList>
    </citation>
    <scope>NUCLEOTIDE SEQUENCE</scope>
    <source>
        <strain evidence="12">SOSP1-1</strain>
    </source>
</reference>
<evidence type="ECO:0000256" key="7">
    <source>
        <dbReference type="ARBA" id="ARBA00034617"/>
    </source>
</evidence>
<dbReference type="InterPro" id="IPR014001">
    <property type="entry name" value="Helicase_ATP-bd"/>
</dbReference>
<evidence type="ECO:0000256" key="1">
    <source>
        <dbReference type="ARBA" id="ARBA00006637"/>
    </source>
</evidence>
<organism evidence="12 13">
    <name type="scientific">Ktedonospora formicarum</name>
    <dbReference type="NCBI Taxonomy" id="2778364"/>
    <lineage>
        <taxon>Bacteria</taxon>
        <taxon>Bacillati</taxon>
        <taxon>Chloroflexota</taxon>
        <taxon>Ktedonobacteria</taxon>
        <taxon>Ktedonobacterales</taxon>
        <taxon>Ktedonobacteraceae</taxon>
        <taxon>Ktedonospora</taxon>
    </lineage>
</organism>
<dbReference type="PRINTS" id="PR00851">
    <property type="entry name" value="XRODRMPGMNTB"/>
</dbReference>
<dbReference type="AlphaFoldDB" id="A0A8J3I661"/>
<dbReference type="SUPFAM" id="SSF52540">
    <property type="entry name" value="P-loop containing nucleoside triphosphate hydrolases"/>
    <property type="match status" value="1"/>
</dbReference>
<dbReference type="InterPro" id="IPR050615">
    <property type="entry name" value="ATP-dep_DNA_Helicase"/>
</dbReference>
<dbReference type="InterPro" id="IPR027417">
    <property type="entry name" value="P-loop_NTPase"/>
</dbReference>
<dbReference type="EMBL" id="BNJF01000001">
    <property type="protein sequence ID" value="GHO45429.1"/>
    <property type="molecule type" value="Genomic_DNA"/>
</dbReference>
<dbReference type="PROSITE" id="PS51194">
    <property type="entry name" value="HELICASE_CTER"/>
    <property type="match status" value="1"/>
</dbReference>
<dbReference type="EC" id="5.6.2.4" evidence="8"/>
<comment type="similarity">
    <text evidence="1">Belongs to the helicase family. RAD25/XPB subfamily.</text>
</comment>
<keyword evidence="2" id="KW-0547">Nucleotide-binding</keyword>